<dbReference type="GO" id="GO:0005634">
    <property type="term" value="C:nucleus"/>
    <property type="evidence" value="ECO:0007669"/>
    <property type="project" value="InterPro"/>
</dbReference>
<dbReference type="Pfam" id="PF06087">
    <property type="entry name" value="Tyr-DNA_phospho"/>
    <property type="match status" value="1"/>
</dbReference>
<keyword evidence="7" id="KW-1185">Reference proteome</keyword>
<sequence>LMKAGHCRALNVGDEVSLVSHTSFDPAFGSPPGFVVESLNTSMPPVAVTNTKYDPNYTCFHQGDKHVQRLISRASLLLRKCREVLKGKDAPFNHQKRRGDPLDISLKNPFIDSRKINSEKAAENFDKPVAYNICKNVSPECADENGQQKLSISNRDRFEIEERPSCSNVIRQNAFNCTKAQEEISAWNNVNKRLLKAVPCSVNEEQEERPDNLNIILSDEKRNIEHKFHPSHDEVGRLTVQETNARDIDELLKEIHTEFPEDKTNSGDGEIREEVDDLDWEEDELLKGFSINDPVPFSGKTFCLNHLEFMEPNSGKHPETISLCDLVSPMENLLGIFCTTLTSDILWFLSYCRVPSHLPVTIVCHSTKRCWSRCDDQRWSRPYANWPNLTVVYPPFPDTIAFAKVPRQGVGCHHSKMLLLYRKESIRIVITSANLGPRQWLHVTNAVWWQDFPRRSTQDFLSLFKSSSLLESKSTVGGDFAVHLAGFLATLISCVPTEAHWVEELTHYDFRKASAYLIPSVPGMHGCPRSHPQLPMKFQPVSPKSNCIAASAKYLGIVPTSVVGSSCHFHAAADSKGERLKALAILLRSSRVKMDGMMPVLLRTVNLSADPNAISVIVCDINGSSEDFFPKEEFSTTCGPRKVMGTSSVHLGFLPKDVAKWIAPLWDDGIFSFSAYICPHEALEIASGRSSNKVPLILYVYSGQNFARLSTMPMCSRHIVFTCNLLGSLQRPYGLWRLQE</sequence>
<dbReference type="EMBL" id="JAHRHJ020000006">
    <property type="protein sequence ID" value="KAH9311860.1"/>
    <property type="molecule type" value="Genomic_DNA"/>
</dbReference>
<dbReference type="Gene3D" id="3.30.70.2330">
    <property type="match status" value="1"/>
</dbReference>
<dbReference type="InterPro" id="IPR010347">
    <property type="entry name" value="Tdp1"/>
</dbReference>
<proteinExistence type="predicted"/>
<evidence type="ECO:0000256" key="4">
    <source>
        <dbReference type="PIRSR" id="PIRSR610347-2"/>
    </source>
</evidence>
<dbReference type="GO" id="GO:0008081">
    <property type="term" value="F:phosphoric diester hydrolase activity"/>
    <property type="evidence" value="ECO:0007669"/>
    <property type="project" value="InterPro"/>
</dbReference>
<feature type="binding site" evidence="4">
    <location>
        <position position="416"/>
    </location>
    <ligand>
        <name>substrate</name>
    </ligand>
</feature>
<protein>
    <recommendedName>
        <fullName evidence="5">HIRAN domain-containing protein</fullName>
    </recommendedName>
</protein>
<feature type="active site" description="Nucleophile" evidence="3">
    <location>
        <position position="414"/>
    </location>
</feature>
<evidence type="ECO:0000256" key="1">
    <source>
        <dbReference type="ARBA" id="ARBA00022723"/>
    </source>
</evidence>
<feature type="non-terminal residue" evidence="6">
    <location>
        <position position="740"/>
    </location>
</feature>
<dbReference type="PANTHER" id="PTHR12415:SF3">
    <property type="entry name" value="OS04G0403400 PROTEIN"/>
    <property type="match status" value="1"/>
</dbReference>
<evidence type="ECO:0000313" key="7">
    <source>
        <dbReference type="Proteomes" id="UP000824469"/>
    </source>
</evidence>
<comment type="caution">
    <text evidence="6">The sequence shown here is derived from an EMBL/GenBank/DDBJ whole genome shotgun (WGS) entry which is preliminary data.</text>
</comment>
<accession>A0AA38FXG6</accession>
<evidence type="ECO:0000256" key="3">
    <source>
        <dbReference type="PIRSR" id="PIRSR610347-1"/>
    </source>
</evidence>
<gene>
    <name evidence="6" type="ORF">KI387_026895</name>
</gene>
<dbReference type="Proteomes" id="UP000824469">
    <property type="component" value="Unassembled WGS sequence"/>
</dbReference>
<dbReference type="CDD" id="cd09122">
    <property type="entry name" value="PLDc_Tdp1_1"/>
    <property type="match status" value="1"/>
</dbReference>
<organism evidence="6 7">
    <name type="scientific">Taxus chinensis</name>
    <name type="common">Chinese yew</name>
    <name type="synonym">Taxus wallichiana var. chinensis</name>
    <dbReference type="NCBI Taxonomy" id="29808"/>
    <lineage>
        <taxon>Eukaryota</taxon>
        <taxon>Viridiplantae</taxon>
        <taxon>Streptophyta</taxon>
        <taxon>Embryophyta</taxon>
        <taxon>Tracheophyta</taxon>
        <taxon>Spermatophyta</taxon>
        <taxon>Pinopsida</taxon>
        <taxon>Pinidae</taxon>
        <taxon>Conifers II</taxon>
        <taxon>Cupressales</taxon>
        <taxon>Taxaceae</taxon>
        <taxon>Taxus</taxon>
    </lineage>
</organism>
<feature type="domain" description="HIRAN" evidence="5">
    <location>
        <begin position="595"/>
        <end position="682"/>
    </location>
</feature>
<dbReference type="InterPro" id="IPR014905">
    <property type="entry name" value="HIRAN"/>
</dbReference>
<evidence type="ECO:0000259" key="5">
    <source>
        <dbReference type="Pfam" id="PF08797"/>
    </source>
</evidence>
<keyword evidence="2" id="KW-0378">Hydrolase</keyword>
<evidence type="ECO:0000313" key="6">
    <source>
        <dbReference type="EMBL" id="KAH9311860.1"/>
    </source>
</evidence>
<dbReference type="PANTHER" id="PTHR12415">
    <property type="entry name" value="TYROSYL-DNA PHOSPHODIESTERASE 1"/>
    <property type="match status" value="1"/>
</dbReference>
<dbReference type="AlphaFoldDB" id="A0AA38FXG6"/>
<dbReference type="Gene3D" id="3.30.870.10">
    <property type="entry name" value="Endonuclease Chain A"/>
    <property type="match status" value="1"/>
</dbReference>
<dbReference type="GO" id="GO:0003676">
    <property type="term" value="F:nucleic acid binding"/>
    <property type="evidence" value="ECO:0007669"/>
    <property type="project" value="InterPro"/>
</dbReference>
<name>A0AA38FXG6_TAXCH</name>
<keyword evidence="1" id="KW-0479">Metal-binding</keyword>
<dbReference type="GO" id="GO:0016818">
    <property type="term" value="F:hydrolase activity, acting on acid anhydrides, in phosphorus-containing anhydrides"/>
    <property type="evidence" value="ECO:0007669"/>
    <property type="project" value="InterPro"/>
</dbReference>
<evidence type="ECO:0000256" key="2">
    <source>
        <dbReference type="ARBA" id="ARBA00022801"/>
    </source>
</evidence>
<dbReference type="Pfam" id="PF08797">
    <property type="entry name" value="HIRAN"/>
    <property type="match status" value="1"/>
</dbReference>
<dbReference type="GO" id="GO:0008270">
    <property type="term" value="F:zinc ion binding"/>
    <property type="evidence" value="ECO:0007669"/>
    <property type="project" value="InterPro"/>
</dbReference>
<reference evidence="6 7" key="1">
    <citation type="journal article" date="2021" name="Nat. Plants">
        <title>The Taxus genome provides insights into paclitaxel biosynthesis.</title>
        <authorList>
            <person name="Xiong X."/>
            <person name="Gou J."/>
            <person name="Liao Q."/>
            <person name="Li Y."/>
            <person name="Zhou Q."/>
            <person name="Bi G."/>
            <person name="Li C."/>
            <person name="Du R."/>
            <person name="Wang X."/>
            <person name="Sun T."/>
            <person name="Guo L."/>
            <person name="Liang H."/>
            <person name="Lu P."/>
            <person name="Wu Y."/>
            <person name="Zhang Z."/>
            <person name="Ro D.K."/>
            <person name="Shang Y."/>
            <person name="Huang S."/>
            <person name="Yan J."/>
        </authorList>
    </citation>
    <scope>NUCLEOTIDE SEQUENCE [LARGE SCALE GENOMIC DNA]</scope>
    <source>
        <strain evidence="6">Ta-2019</strain>
    </source>
</reference>
<feature type="non-terminal residue" evidence="6">
    <location>
        <position position="1"/>
    </location>
</feature>
<dbReference type="SUPFAM" id="SSF56024">
    <property type="entry name" value="Phospholipase D/nuclease"/>
    <property type="match status" value="1"/>
</dbReference>
<dbReference type="GO" id="GO:0006281">
    <property type="term" value="P:DNA repair"/>
    <property type="evidence" value="ECO:0007669"/>
    <property type="project" value="InterPro"/>
</dbReference>